<evidence type="ECO:0000259" key="14">
    <source>
        <dbReference type="Pfam" id="PF00520"/>
    </source>
</evidence>
<evidence type="ECO:0000256" key="5">
    <source>
        <dbReference type="ARBA" id="ARBA00022826"/>
    </source>
</evidence>
<keyword evidence="3" id="KW-0633">Potassium transport</keyword>
<feature type="transmembrane region" description="Helical" evidence="13">
    <location>
        <begin position="115"/>
        <end position="133"/>
    </location>
</feature>
<dbReference type="AlphaFoldDB" id="A0A5C5ZFY6"/>
<dbReference type="Pfam" id="PF00520">
    <property type="entry name" value="Ion_trans"/>
    <property type="match status" value="1"/>
</dbReference>
<dbReference type="InterPro" id="IPR005821">
    <property type="entry name" value="Ion_trans_dom"/>
</dbReference>
<keyword evidence="9" id="KW-0406">Ion transport</keyword>
<evidence type="ECO:0000256" key="11">
    <source>
        <dbReference type="ARBA" id="ARBA00023303"/>
    </source>
</evidence>
<comment type="caution">
    <text evidence="15">The sequence shown here is derived from an EMBL/GenBank/DDBJ whole genome shotgun (WGS) entry which is preliminary data.</text>
</comment>
<dbReference type="PRINTS" id="PR00169">
    <property type="entry name" value="KCHANNEL"/>
</dbReference>
<dbReference type="SUPFAM" id="SSF81324">
    <property type="entry name" value="Voltage-gated potassium channels"/>
    <property type="match status" value="1"/>
</dbReference>
<feature type="transmembrane region" description="Helical" evidence="13">
    <location>
        <begin position="272"/>
        <end position="296"/>
    </location>
</feature>
<evidence type="ECO:0000256" key="4">
    <source>
        <dbReference type="ARBA" id="ARBA00022692"/>
    </source>
</evidence>
<keyword evidence="10 13" id="KW-0472">Membrane</keyword>
<evidence type="ECO:0000256" key="6">
    <source>
        <dbReference type="ARBA" id="ARBA00022882"/>
    </source>
</evidence>
<evidence type="ECO:0000256" key="1">
    <source>
        <dbReference type="ARBA" id="ARBA00004141"/>
    </source>
</evidence>
<feature type="domain" description="Ion transport" evidence="14">
    <location>
        <begin position="84"/>
        <end position="288"/>
    </location>
</feature>
<dbReference type="PANTHER" id="PTHR11537">
    <property type="entry name" value="VOLTAGE-GATED POTASSIUM CHANNEL"/>
    <property type="match status" value="1"/>
</dbReference>
<feature type="transmembrane region" description="Helical" evidence="13">
    <location>
        <begin position="243"/>
        <end position="260"/>
    </location>
</feature>
<evidence type="ECO:0000256" key="12">
    <source>
        <dbReference type="SAM" id="MobiDB-lite"/>
    </source>
</evidence>
<dbReference type="Gene3D" id="1.10.287.70">
    <property type="match status" value="1"/>
</dbReference>
<evidence type="ECO:0000256" key="7">
    <source>
        <dbReference type="ARBA" id="ARBA00022958"/>
    </source>
</evidence>
<organism evidence="15 16">
    <name type="scientific">Pseudobythopirellula maris</name>
    <dbReference type="NCBI Taxonomy" id="2527991"/>
    <lineage>
        <taxon>Bacteria</taxon>
        <taxon>Pseudomonadati</taxon>
        <taxon>Planctomycetota</taxon>
        <taxon>Planctomycetia</taxon>
        <taxon>Pirellulales</taxon>
        <taxon>Lacipirellulaceae</taxon>
        <taxon>Pseudobythopirellula</taxon>
    </lineage>
</organism>
<dbReference type="Gene3D" id="1.20.120.350">
    <property type="entry name" value="Voltage-gated potassium channels. Chain C"/>
    <property type="match status" value="1"/>
</dbReference>
<keyword evidence="4 13" id="KW-0812">Transmembrane</keyword>
<gene>
    <name evidence="15" type="ORF">Mal64_38700</name>
</gene>
<keyword evidence="5" id="KW-0631">Potassium channel</keyword>
<evidence type="ECO:0000256" key="10">
    <source>
        <dbReference type="ARBA" id="ARBA00023136"/>
    </source>
</evidence>
<keyword evidence="8 13" id="KW-1133">Transmembrane helix</keyword>
<evidence type="ECO:0000256" key="9">
    <source>
        <dbReference type="ARBA" id="ARBA00023065"/>
    </source>
</evidence>
<name>A0A5C5ZFY6_9BACT</name>
<keyword evidence="7" id="KW-0630">Potassium</keyword>
<keyword evidence="11 15" id="KW-0407">Ion channel</keyword>
<keyword evidence="6" id="KW-0851">Voltage-gated channel</keyword>
<dbReference type="InterPro" id="IPR027359">
    <property type="entry name" value="Volt_channel_dom_sf"/>
</dbReference>
<sequence>MALVRALLAGTLPDMSDAEPPVEPQADPPTDPLADPHMGAPQGTPGLTEPDLFRRETPGLRAGPAPWQRKWYDVIFESDTPSGKWFDLVLLVVIMLSILAVMLESVESISAEWGPQLATVEWVITLLFSLEFLARLACVRKPTRYTFSFFGIVDIVSLAPSYLALFFTGAHTLATIRTLRLLRVFRVLKLARHLTEARSLLFALRHTWPRITVFLTVIVCSIVILGTLMYLIEAGQGSGFTDIPTSVYWAIVTMTTVGYGDIAPVTPVGKCVAAMVMLLGYAIIIVPTGLFAAEVLQVQEGEKKRIATSAADADADARVCPACNAAGHAPDAAFCNRCGAGLS</sequence>
<dbReference type="Proteomes" id="UP000315440">
    <property type="component" value="Unassembled WGS sequence"/>
</dbReference>
<evidence type="ECO:0000313" key="15">
    <source>
        <dbReference type="EMBL" id="TWT86329.1"/>
    </source>
</evidence>
<evidence type="ECO:0000256" key="8">
    <source>
        <dbReference type="ARBA" id="ARBA00022989"/>
    </source>
</evidence>
<dbReference type="GO" id="GO:0005249">
    <property type="term" value="F:voltage-gated potassium channel activity"/>
    <property type="evidence" value="ECO:0007669"/>
    <property type="project" value="InterPro"/>
</dbReference>
<feature type="compositionally biased region" description="Pro residues" evidence="12">
    <location>
        <begin position="21"/>
        <end position="31"/>
    </location>
</feature>
<keyword evidence="2" id="KW-0813">Transport</keyword>
<dbReference type="GO" id="GO:0001508">
    <property type="term" value="P:action potential"/>
    <property type="evidence" value="ECO:0007669"/>
    <property type="project" value="TreeGrafter"/>
</dbReference>
<feature type="transmembrane region" description="Helical" evidence="13">
    <location>
        <begin position="85"/>
        <end position="103"/>
    </location>
</feature>
<keyword evidence="16" id="KW-1185">Reference proteome</keyword>
<feature type="transmembrane region" description="Helical" evidence="13">
    <location>
        <begin position="145"/>
        <end position="167"/>
    </location>
</feature>
<proteinExistence type="predicted"/>
<evidence type="ECO:0000256" key="3">
    <source>
        <dbReference type="ARBA" id="ARBA00022538"/>
    </source>
</evidence>
<dbReference type="PANTHER" id="PTHR11537:SF254">
    <property type="entry name" value="POTASSIUM VOLTAGE-GATED CHANNEL PROTEIN SHAB"/>
    <property type="match status" value="1"/>
</dbReference>
<comment type="subcellular location">
    <subcellularLocation>
        <location evidence="1">Membrane</location>
        <topology evidence="1">Multi-pass membrane protein</topology>
    </subcellularLocation>
</comment>
<reference evidence="15 16" key="1">
    <citation type="submission" date="2019-02" db="EMBL/GenBank/DDBJ databases">
        <title>Deep-cultivation of Planctomycetes and their phenomic and genomic characterization uncovers novel biology.</title>
        <authorList>
            <person name="Wiegand S."/>
            <person name="Jogler M."/>
            <person name="Boedeker C."/>
            <person name="Pinto D."/>
            <person name="Vollmers J."/>
            <person name="Rivas-Marin E."/>
            <person name="Kohn T."/>
            <person name="Peeters S.H."/>
            <person name="Heuer A."/>
            <person name="Rast P."/>
            <person name="Oberbeckmann S."/>
            <person name="Bunk B."/>
            <person name="Jeske O."/>
            <person name="Meyerdierks A."/>
            <person name="Storesund J.E."/>
            <person name="Kallscheuer N."/>
            <person name="Luecker S."/>
            <person name="Lage O.M."/>
            <person name="Pohl T."/>
            <person name="Merkel B.J."/>
            <person name="Hornburger P."/>
            <person name="Mueller R.-W."/>
            <person name="Bruemmer F."/>
            <person name="Labrenz M."/>
            <person name="Spormann A.M."/>
            <person name="Op Den Camp H."/>
            <person name="Overmann J."/>
            <person name="Amann R."/>
            <person name="Jetten M.S.M."/>
            <person name="Mascher T."/>
            <person name="Medema M.H."/>
            <person name="Devos D.P."/>
            <person name="Kaster A.-K."/>
            <person name="Ovreas L."/>
            <person name="Rohde M."/>
            <person name="Galperin M.Y."/>
            <person name="Jogler C."/>
        </authorList>
    </citation>
    <scope>NUCLEOTIDE SEQUENCE [LARGE SCALE GENOMIC DNA]</scope>
    <source>
        <strain evidence="15 16">Mal64</strain>
    </source>
</reference>
<dbReference type="GO" id="GO:0008076">
    <property type="term" value="C:voltage-gated potassium channel complex"/>
    <property type="evidence" value="ECO:0007669"/>
    <property type="project" value="InterPro"/>
</dbReference>
<dbReference type="InterPro" id="IPR028325">
    <property type="entry name" value="VG_K_chnl"/>
</dbReference>
<protein>
    <submittedName>
        <fullName evidence="15">Cyclic nucleotide-gated potassium channel</fullName>
    </submittedName>
</protein>
<evidence type="ECO:0000256" key="2">
    <source>
        <dbReference type="ARBA" id="ARBA00022448"/>
    </source>
</evidence>
<evidence type="ECO:0000313" key="16">
    <source>
        <dbReference type="Proteomes" id="UP000315440"/>
    </source>
</evidence>
<feature type="region of interest" description="Disordered" evidence="12">
    <location>
        <begin position="13"/>
        <end position="55"/>
    </location>
</feature>
<evidence type="ECO:0000256" key="13">
    <source>
        <dbReference type="SAM" id="Phobius"/>
    </source>
</evidence>
<feature type="transmembrane region" description="Helical" evidence="13">
    <location>
        <begin position="211"/>
        <end position="231"/>
    </location>
</feature>
<accession>A0A5C5ZFY6</accession>
<dbReference type="EMBL" id="SJPQ01000005">
    <property type="protein sequence ID" value="TWT86329.1"/>
    <property type="molecule type" value="Genomic_DNA"/>
</dbReference>